<evidence type="ECO:0000256" key="5">
    <source>
        <dbReference type="ARBA" id="ARBA00023136"/>
    </source>
</evidence>
<evidence type="ECO:0000256" key="2">
    <source>
        <dbReference type="ARBA" id="ARBA00022475"/>
    </source>
</evidence>
<comment type="caution">
    <text evidence="8">The sequence shown here is derived from an EMBL/GenBank/DDBJ whole genome shotgun (WGS) entry which is preliminary data.</text>
</comment>
<reference evidence="8 9" key="1">
    <citation type="submission" date="2018-11" db="EMBL/GenBank/DDBJ databases">
        <authorList>
            <person name="Ye M.-Q."/>
            <person name="Du Z.-J."/>
        </authorList>
    </citation>
    <scope>NUCLEOTIDE SEQUENCE [LARGE SCALE GENOMIC DNA]</scope>
    <source>
        <strain evidence="8 9">U0105</strain>
    </source>
</reference>
<dbReference type="InterPro" id="IPR001279">
    <property type="entry name" value="Metallo-B-lactamas"/>
</dbReference>
<keyword evidence="4 6" id="KW-1133">Transmembrane helix</keyword>
<name>A0A3N5Y8U5_9ALTE</name>
<keyword evidence="9" id="KW-1185">Reference proteome</keyword>
<keyword evidence="5 6" id="KW-0472">Membrane</keyword>
<keyword evidence="3 6" id="KW-0812">Transmembrane</keyword>
<protein>
    <submittedName>
        <fullName evidence="8">DNA internalization-related competence protein ComEC/Rec2</fullName>
    </submittedName>
</protein>
<feature type="transmembrane region" description="Helical" evidence="6">
    <location>
        <begin position="237"/>
        <end position="263"/>
    </location>
</feature>
<feature type="transmembrane region" description="Helical" evidence="6">
    <location>
        <begin position="55"/>
        <end position="77"/>
    </location>
</feature>
<sequence length="768" mass="85870">MLNAWGNALSGFIIVALTSQFWHVLPTQTFLLSIGSLLILLIALHDRLKKYLTPFFPYFAGGTIGFIWFASVGHWYAGWQLPNTEIQQDVTIQGEILSAQHHPASSKYTIALNTLHHRLAKGNVRVSWYNTGIHFQRGQQVQLCVRLKPSHGLQNPMGFDYWRWLVSESIIATGYVIRCDKNALLQPVNDLASTISARLQKLALPGEKWVRALMLADRSQFDKADWSLLQRFGLSHLFALSGLHMGIVFAICWWASQFVWFAIGKFHRQNASVNITAPVLWSTIIVSGGYVVLCAMPLTLVRAWCGMSVVSLIISSNAYISPSQLLKCGLAICLMLFPFSIYGISLYLSFSAVAMILLLLWLQDKPKAGWLPSLLTLLKLQIGLCSLMMGISALVFGNIYWLAPVANIFFIPIITFLIVPACFISLLLLLIYPSAADIVLQPTSYALVFLIDLLQSMNALYWRVQPDCQPLVVLYFLLFLLLLPRFSYQRRLMSLIAICAVLTLMRTQSTPFEDSSWTLEVYDVGQGNALVVRAANTAMLVDTGPSYPSGFSMAEAVLQPNLQRFYPNVSLMGVLTHFDNDHAGGSEYLMESGLIKHWRSPDGGCQRGDRWRLGQVNVRVLWPTSKATKFTPNNRSCVLMVEDNGIRILIPGDIEAEAEQQLLALGDDLSADILIAPHHGSKTSSTSPFINAVLPQYVVFTTGYLNRWHFPHDEVVTRYQKAGAIILNTALDGFVRFELNSANFGRPINVVTARANLQPRWYKSLSTN</sequence>
<organism evidence="8 9">
    <name type="scientific">Alteromonas sediminis</name>
    <dbReference type="NCBI Taxonomy" id="2259342"/>
    <lineage>
        <taxon>Bacteria</taxon>
        <taxon>Pseudomonadati</taxon>
        <taxon>Pseudomonadota</taxon>
        <taxon>Gammaproteobacteria</taxon>
        <taxon>Alteromonadales</taxon>
        <taxon>Alteromonadaceae</taxon>
        <taxon>Alteromonas/Salinimonas group</taxon>
        <taxon>Alteromonas</taxon>
    </lineage>
</organism>
<dbReference type="GO" id="GO:0030420">
    <property type="term" value="P:establishment of competence for transformation"/>
    <property type="evidence" value="ECO:0007669"/>
    <property type="project" value="InterPro"/>
</dbReference>
<dbReference type="SMART" id="SM00849">
    <property type="entry name" value="Lactamase_B"/>
    <property type="match status" value="1"/>
</dbReference>
<feature type="transmembrane region" description="Helical" evidence="6">
    <location>
        <begin position="382"/>
        <end position="403"/>
    </location>
</feature>
<feature type="transmembrane region" description="Helical" evidence="6">
    <location>
        <begin position="470"/>
        <end position="488"/>
    </location>
</feature>
<evidence type="ECO:0000256" key="1">
    <source>
        <dbReference type="ARBA" id="ARBA00004651"/>
    </source>
</evidence>
<dbReference type="GO" id="GO:0005886">
    <property type="term" value="C:plasma membrane"/>
    <property type="evidence" value="ECO:0007669"/>
    <property type="project" value="UniProtKB-SubCell"/>
</dbReference>
<evidence type="ECO:0000259" key="7">
    <source>
        <dbReference type="SMART" id="SM00849"/>
    </source>
</evidence>
<dbReference type="RefSeq" id="WP_124027509.1">
    <property type="nucleotide sequence ID" value="NZ_JBHRSN010000015.1"/>
</dbReference>
<dbReference type="InterPro" id="IPR004797">
    <property type="entry name" value="Competence_ComEC/Rec2"/>
</dbReference>
<evidence type="ECO:0000313" key="8">
    <source>
        <dbReference type="EMBL" id="RPJ67609.1"/>
    </source>
</evidence>
<dbReference type="Gene3D" id="3.60.15.10">
    <property type="entry name" value="Ribonuclease Z/Hydroxyacylglutathione hydrolase-like"/>
    <property type="match status" value="2"/>
</dbReference>
<dbReference type="EMBL" id="RPOK01000002">
    <property type="protein sequence ID" value="RPJ67609.1"/>
    <property type="molecule type" value="Genomic_DNA"/>
</dbReference>
<dbReference type="Pfam" id="PF13567">
    <property type="entry name" value="DUF4131"/>
    <property type="match status" value="1"/>
</dbReference>
<dbReference type="Pfam" id="PF03772">
    <property type="entry name" value="Competence"/>
    <property type="match status" value="1"/>
</dbReference>
<dbReference type="NCBIfam" id="TIGR00360">
    <property type="entry name" value="ComEC_N-term"/>
    <property type="match status" value="1"/>
</dbReference>
<evidence type="ECO:0000256" key="4">
    <source>
        <dbReference type="ARBA" id="ARBA00022989"/>
    </source>
</evidence>
<accession>A0A3N5Y8U5</accession>
<feature type="transmembrane region" description="Helical" evidence="6">
    <location>
        <begin position="444"/>
        <end position="464"/>
    </location>
</feature>
<evidence type="ECO:0000256" key="3">
    <source>
        <dbReference type="ARBA" id="ARBA00022692"/>
    </source>
</evidence>
<dbReference type="PANTHER" id="PTHR30619:SF7">
    <property type="entry name" value="BETA-LACTAMASE DOMAIN PROTEIN"/>
    <property type="match status" value="1"/>
</dbReference>
<gene>
    <name evidence="8" type="ORF">DRW07_08860</name>
</gene>
<feature type="transmembrane region" description="Helical" evidence="6">
    <location>
        <begin position="300"/>
        <end position="320"/>
    </location>
</feature>
<feature type="transmembrane region" description="Helical" evidence="6">
    <location>
        <begin position="409"/>
        <end position="432"/>
    </location>
</feature>
<feature type="transmembrane region" description="Helical" evidence="6">
    <location>
        <begin position="340"/>
        <end position="362"/>
    </location>
</feature>
<dbReference type="AlphaFoldDB" id="A0A3N5Y8U5"/>
<evidence type="ECO:0000256" key="6">
    <source>
        <dbReference type="SAM" id="Phobius"/>
    </source>
</evidence>
<feature type="domain" description="Metallo-beta-lactamase" evidence="7">
    <location>
        <begin position="526"/>
        <end position="704"/>
    </location>
</feature>
<comment type="subcellular location">
    <subcellularLocation>
        <location evidence="1">Cell membrane</location>
        <topology evidence="1">Multi-pass membrane protein</topology>
    </subcellularLocation>
</comment>
<feature type="transmembrane region" description="Helical" evidence="6">
    <location>
        <begin position="20"/>
        <end position="43"/>
    </location>
</feature>
<dbReference type="InterPro" id="IPR035681">
    <property type="entry name" value="ComA-like_MBL"/>
</dbReference>
<keyword evidence="2" id="KW-1003">Cell membrane</keyword>
<dbReference type="InterPro" id="IPR052159">
    <property type="entry name" value="Competence_DNA_uptake"/>
</dbReference>
<proteinExistence type="predicted"/>
<dbReference type="NCBIfam" id="TIGR00361">
    <property type="entry name" value="ComEC_Rec2"/>
    <property type="match status" value="1"/>
</dbReference>
<dbReference type="OrthoDB" id="9761531at2"/>
<dbReference type="SUPFAM" id="SSF56281">
    <property type="entry name" value="Metallo-hydrolase/oxidoreductase"/>
    <property type="match status" value="1"/>
</dbReference>
<dbReference type="InterPro" id="IPR036866">
    <property type="entry name" value="RibonucZ/Hydroxyglut_hydro"/>
</dbReference>
<dbReference type="PANTHER" id="PTHR30619">
    <property type="entry name" value="DNA INTERNALIZATION/COMPETENCE PROTEIN COMEC/REC2"/>
    <property type="match status" value="1"/>
</dbReference>
<dbReference type="Pfam" id="PF00753">
    <property type="entry name" value="Lactamase_B"/>
    <property type="match status" value="1"/>
</dbReference>
<dbReference type="CDD" id="cd07731">
    <property type="entry name" value="ComA-like_MBL-fold"/>
    <property type="match status" value="1"/>
</dbReference>
<evidence type="ECO:0000313" key="9">
    <source>
        <dbReference type="Proteomes" id="UP000275281"/>
    </source>
</evidence>
<dbReference type="InterPro" id="IPR004477">
    <property type="entry name" value="ComEC_N"/>
</dbReference>
<dbReference type="InterPro" id="IPR025405">
    <property type="entry name" value="DUF4131"/>
</dbReference>
<feature type="transmembrane region" description="Helical" evidence="6">
    <location>
        <begin position="275"/>
        <end position="293"/>
    </location>
</feature>
<dbReference type="Proteomes" id="UP000275281">
    <property type="component" value="Unassembled WGS sequence"/>
</dbReference>